<evidence type="ECO:0000256" key="1">
    <source>
        <dbReference type="SAM" id="MobiDB-lite"/>
    </source>
</evidence>
<dbReference type="Proteomes" id="UP001551176">
    <property type="component" value="Unassembled WGS sequence"/>
</dbReference>
<name>A0ABV3BQX8_9ACTN</name>
<feature type="region of interest" description="Disordered" evidence="1">
    <location>
        <begin position="79"/>
        <end position="108"/>
    </location>
</feature>
<evidence type="ECO:0000313" key="2">
    <source>
        <dbReference type="EMBL" id="MEU6822677.1"/>
    </source>
</evidence>
<protein>
    <submittedName>
        <fullName evidence="2">Uncharacterized protein</fullName>
    </submittedName>
</protein>
<comment type="caution">
    <text evidence="2">The sequence shown here is derived from an EMBL/GenBank/DDBJ whole genome shotgun (WGS) entry which is preliminary data.</text>
</comment>
<feature type="region of interest" description="Disordered" evidence="1">
    <location>
        <begin position="236"/>
        <end position="298"/>
    </location>
</feature>
<feature type="compositionally biased region" description="Low complexity" evidence="1">
    <location>
        <begin position="95"/>
        <end position="108"/>
    </location>
</feature>
<keyword evidence="3" id="KW-1185">Reference proteome</keyword>
<gene>
    <name evidence="2" type="ORF">ABZ921_18785</name>
</gene>
<sequence>MDAQLTLEELRKSRNRVLAALAVTIGSDTGAAHVLGLPERDVRTARKSVNREEALDLATNALDLAAEAAAIPAYAHRAAPAEPCETQEAQEPRTVPEQVAPAPAEPVAAPVPAPAAVPARETVAMSVPASAPASVPGPAPGPAPGPGPVAASVTATVAAPAAASAAPHVQVAAPTAVPHTVAWTAPMDQLLVQGWHEGVNPSVLATQLGCDLTALALRVQELSYAESAPAQAAAAAAQADVRTGGDSWEPAQAPSRQPGRHRRHRTDGSPHGLFPQETLSHHPSYAPQGPPDDYHLPYGDVHAYPVGM</sequence>
<feature type="region of interest" description="Disordered" evidence="1">
    <location>
        <begin position="129"/>
        <end position="149"/>
    </location>
</feature>
<evidence type="ECO:0000313" key="3">
    <source>
        <dbReference type="Proteomes" id="UP001551176"/>
    </source>
</evidence>
<dbReference type="RefSeq" id="WP_359350218.1">
    <property type="nucleotide sequence ID" value="NZ_JBEYXV010000009.1"/>
</dbReference>
<accession>A0ABV3BQX8</accession>
<dbReference type="EMBL" id="JBEYXV010000009">
    <property type="protein sequence ID" value="MEU6822677.1"/>
    <property type="molecule type" value="Genomic_DNA"/>
</dbReference>
<feature type="compositionally biased region" description="Pro residues" evidence="1">
    <location>
        <begin position="135"/>
        <end position="147"/>
    </location>
</feature>
<organism evidence="2 3">
    <name type="scientific">Streptomyces atriruber</name>
    <dbReference type="NCBI Taxonomy" id="545121"/>
    <lineage>
        <taxon>Bacteria</taxon>
        <taxon>Bacillati</taxon>
        <taxon>Actinomycetota</taxon>
        <taxon>Actinomycetes</taxon>
        <taxon>Kitasatosporales</taxon>
        <taxon>Streptomycetaceae</taxon>
        <taxon>Streptomyces</taxon>
    </lineage>
</organism>
<reference evidence="2 3" key="1">
    <citation type="submission" date="2024-06" db="EMBL/GenBank/DDBJ databases">
        <title>The Natural Products Discovery Center: Release of the First 8490 Sequenced Strains for Exploring Actinobacteria Biosynthetic Diversity.</title>
        <authorList>
            <person name="Kalkreuter E."/>
            <person name="Kautsar S.A."/>
            <person name="Yang D."/>
            <person name="Bader C.D."/>
            <person name="Teijaro C.N."/>
            <person name="Fluegel L."/>
            <person name="Davis C.M."/>
            <person name="Simpson J.R."/>
            <person name="Lauterbach L."/>
            <person name="Steele A.D."/>
            <person name="Gui C."/>
            <person name="Meng S."/>
            <person name="Li G."/>
            <person name="Viehrig K."/>
            <person name="Ye F."/>
            <person name="Su P."/>
            <person name="Kiefer A.F."/>
            <person name="Nichols A."/>
            <person name="Cepeda A.J."/>
            <person name="Yan W."/>
            <person name="Fan B."/>
            <person name="Jiang Y."/>
            <person name="Adhikari A."/>
            <person name="Zheng C.-J."/>
            <person name="Schuster L."/>
            <person name="Cowan T.M."/>
            <person name="Smanski M.J."/>
            <person name="Chevrette M.G."/>
            <person name="De Carvalho L.P.S."/>
            <person name="Shen B."/>
        </authorList>
    </citation>
    <scope>NUCLEOTIDE SEQUENCE [LARGE SCALE GENOMIC DNA]</scope>
    <source>
        <strain evidence="2 3">NPDC046838</strain>
    </source>
</reference>
<proteinExistence type="predicted"/>